<comment type="caution">
    <text evidence="9">Lacks conserved residue(s) required for the propagation of feature annotation.</text>
</comment>
<comment type="subunit">
    <text evidence="9">Homohexamer. Forms an RuvA(8)-RuvB(12)-Holliday junction (HJ) complex. HJ DNA is sandwiched between 2 RuvA tetramers; dsDNA enters through RuvA and exits via RuvB. An RuvB hexamer assembles on each DNA strand where it exits the tetramer. Each RuvB hexamer is contacted by two RuvA subunits (via domain III) on 2 adjacent RuvB subunits; this complex drives branch migration. In the full resolvosome a probable DNA-RuvA(4)-RuvB(12)-RuvC(2) complex forms which resolves the HJ.</text>
</comment>
<keyword evidence="7 9" id="KW-0233">DNA recombination</keyword>
<feature type="binding site" evidence="9">
    <location>
        <position position="77"/>
    </location>
    <ligand>
        <name>ATP</name>
        <dbReference type="ChEBI" id="CHEBI:30616"/>
    </ligand>
</feature>
<feature type="domain" description="AAA+ ATPase" evidence="10">
    <location>
        <begin position="63"/>
        <end position="194"/>
    </location>
</feature>
<dbReference type="InterPro" id="IPR008823">
    <property type="entry name" value="RuvB_wg_C"/>
</dbReference>
<dbReference type="CDD" id="cd00009">
    <property type="entry name" value="AAA"/>
    <property type="match status" value="1"/>
</dbReference>
<keyword evidence="2 9" id="KW-0547">Nucleotide-binding</keyword>
<dbReference type="Gene3D" id="1.10.10.10">
    <property type="entry name" value="Winged helix-like DNA-binding domain superfamily/Winged helix DNA-binding domain"/>
    <property type="match status" value="1"/>
</dbReference>
<keyword evidence="11" id="KW-0347">Helicase</keyword>
<dbReference type="Pfam" id="PF17864">
    <property type="entry name" value="AAA_lid_4"/>
    <property type="match status" value="1"/>
</dbReference>
<dbReference type="InterPro" id="IPR027417">
    <property type="entry name" value="P-loop_NTPase"/>
</dbReference>
<feature type="binding site" evidence="9">
    <location>
        <position position="230"/>
    </location>
    <ligand>
        <name>ATP</name>
        <dbReference type="ChEBI" id="CHEBI:30616"/>
    </ligand>
</feature>
<dbReference type="GO" id="GO:0006281">
    <property type="term" value="P:DNA repair"/>
    <property type="evidence" value="ECO:0007669"/>
    <property type="project" value="UniProtKB-UniRule"/>
</dbReference>
<dbReference type="Pfam" id="PF05496">
    <property type="entry name" value="RuvB_N"/>
    <property type="match status" value="1"/>
</dbReference>
<reference evidence="11 12" key="1">
    <citation type="submission" date="2018-06" db="EMBL/GenBank/DDBJ databases">
        <authorList>
            <consortium name="Pathogen Informatics"/>
            <person name="Doyle S."/>
        </authorList>
    </citation>
    <scope>NUCLEOTIDE SEQUENCE [LARGE SCALE GENOMIC DNA]</scope>
    <source>
        <strain evidence="11 12">NCTC11157</strain>
    </source>
</reference>
<dbReference type="InterPro" id="IPR003593">
    <property type="entry name" value="AAA+_ATPase"/>
</dbReference>
<dbReference type="GO" id="GO:0000400">
    <property type="term" value="F:four-way junction DNA binding"/>
    <property type="evidence" value="ECO:0007669"/>
    <property type="project" value="UniProtKB-UniRule"/>
</dbReference>
<evidence type="ECO:0000256" key="5">
    <source>
        <dbReference type="ARBA" id="ARBA00022840"/>
    </source>
</evidence>
<evidence type="ECO:0000313" key="11">
    <source>
        <dbReference type="EMBL" id="SUB84373.1"/>
    </source>
</evidence>
<feature type="binding site" evidence="9">
    <location>
        <position position="78"/>
    </location>
    <ligand>
        <name>Mg(2+)</name>
        <dbReference type="ChEBI" id="CHEBI:18420"/>
    </ligand>
</feature>
<dbReference type="InterPro" id="IPR036390">
    <property type="entry name" value="WH_DNA-bd_sf"/>
</dbReference>
<dbReference type="GO" id="GO:0016887">
    <property type="term" value="F:ATP hydrolysis activity"/>
    <property type="evidence" value="ECO:0007669"/>
    <property type="project" value="RHEA"/>
</dbReference>
<dbReference type="GO" id="GO:0009378">
    <property type="term" value="F:four-way junction helicase activity"/>
    <property type="evidence" value="ECO:0007669"/>
    <property type="project" value="InterPro"/>
</dbReference>
<evidence type="ECO:0000256" key="3">
    <source>
        <dbReference type="ARBA" id="ARBA00022763"/>
    </source>
</evidence>
<feature type="binding site" evidence="9">
    <location>
        <position position="33"/>
    </location>
    <ligand>
        <name>ATP</name>
        <dbReference type="ChEBI" id="CHEBI:30616"/>
    </ligand>
</feature>
<dbReference type="Pfam" id="PF05491">
    <property type="entry name" value="WHD_RuvB"/>
    <property type="match status" value="1"/>
</dbReference>
<evidence type="ECO:0000256" key="4">
    <source>
        <dbReference type="ARBA" id="ARBA00022801"/>
    </source>
</evidence>
<proteinExistence type="inferred from homology"/>
<feature type="region of interest" description="Head domain (RuvB-H)" evidence="9">
    <location>
        <begin position="267"/>
        <end position="350"/>
    </location>
</feature>
<dbReference type="GO" id="GO:0005524">
    <property type="term" value="F:ATP binding"/>
    <property type="evidence" value="ECO:0007669"/>
    <property type="project" value="UniProtKB-UniRule"/>
</dbReference>
<keyword evidence="3 9" id="KW-0227">DNA damage</keyword>
<evidence type="ECO:0000256" key="8">
    <source>
        <dbReference type="ARBA" id="ARBA00023204"/>
    </source>
</evidence>
<dbReference type="SUPFAM" id="SSF46785">
    <property type="entry name" value="Winged helix' DNA-binding domain"/>
    <property type="match status" value="1"/>
</dbReference>
<dbReference type="InterPro" id="IPR004605">
    <property type="entry name" value="DNA_helicase_Holl-junc_RuvB"/>
</dbReference>
<feature type="region of interest" description="Small ATPAse domain (RuvB-S)" evidence="9">
    <location>
        <begin position="194"/>
        <end position="264"/>
    </location>
</feature>
<keyword evidence="1 9" id="KW-0963">Cytoplasm</keyword>
<dbReference type="AlphaFoldDB" id="A0A379DV75"/>
<dbReference type="SUPFAM" id="SSF52540">
    <property type="entry name" value="P-loop containing nucleoside triphosphate hydrolases"/>
    <property type="match status" value="1"/>
</dbReference>
<dbReference type="Proteomes" id="UP000254072">
    <property type="component" value="Unassembled WGS sequence"/>
</dbReference>
<evidence type="ECO:0000313" key="12">
    <source>
        <dbReference type="Proteomes" id="UP000254072"/>
    </source>
</evidence>
<protein>
    <recommendedName>
        <fullName evidence="9">Holliday junction branch migration complex subunit RuvB</fullName>
        <ecNumber evidence="9">3.6.4.-</ecNumber>
    </recommendedName>
</protein>
<comment type="function">
    <text evidence="9">The RuvA-RuvB-RuvC complex processes Holliday junction (HJ) DNA during genetic recombination and DNA repair, while the RuvA-RuvB complex plays an important role in the rescue of blocked DNA replication forks via replication fork reversal (RFR). RuvA specifically binds to HJ cruciform DNA, conferring on it an open structure. The RuvB hexamer acts as an ATP-dependent pump, pulling dsDNA into and through the RuvAB complex. RuvB forms 2 homohexamers on either side of HJ DNA bound by 1 or 2 RuvA tetramers; 4 subunits per hexamer contact DNA at a time. Coordinated motions by a converter formed by DNA-disengaged RuvB subunits stimulates ATP hydrolysis and nucleotide exchange. Immobilization of the converter enables RuvB to convert the ATP-contained energy into a lever motion, pulling 2 nucleotides of DNA out of the RuvA tetramer per ATP hydrolyzed, thus driving DNA branch migration. The RuvB motors rotate together with the DNA substrate, which together with the progressing nucleotide cycle form the mechanistic basis for DNA recombination by continuous HJ branch migration. Branch migration allows RuvC to scan DNA until it finds its consensus sequence, where it cleaves and resolves cruciform DNA.</text>
</comment>
<comment type="similarity">
    <text evidence="9">Belongs to the RuvB family.</text>
</comment>
<evidence type="ECO:0000256" key="1">
    <source>
        <dbReference type="ARBA" id="ARBA00022490"/>
    </source>
</evidence>
<sequence length="350" mass="38952">MQLEIEQKTIMNEDFNIREERVSAEKEFENALRPPKFDDFSGQDKVVENLRVFVEAAKYRGEPLDHTLLHGPPGLGKTTLSNIIANELGVGFKITSGPVLDKPGDLAGILTSLEPNDVLFIDEIHRLSPVVEEYLYSAMEDYRIDIMIDKGPSARSIQIDLNPFTLVGATTRSGLLTAPLRARFGINLHLEYYAPETLSKIIKRSANLLKVPIYEDAAVEIARRSRGTPRICNSLLRRVRDFAQVKGNGTIDHAIAQSSLQALNIDKYGLDEIDNKILLTIIDKFRGGPVGISTIATAIGEDGGTVEEVYEPYLIMEGFIKRTPRGRMATALAYEHLGKNIRNESPTLFD</sequence>
<dbReference type="InterPro" id="IPR008824">
    <property type="entry name" value="RuvB-like_N"/>
</dbReference>
<evidence type="ECO:0000256" key="2">
    <source>
        <dbReference type="ARBA" id="ARBA00022741"/>
    </source>
</evidence>
<dbReference type="NCBIfam" id="NF000868">
    <property type="entry name" value="PRK00080.1"/>
    <property type="match status" value="1"/>
</dbReference>
<dbReference type="PANTHER" id="PTHR42848">
    <property type="match status" value="1"/>
</dbReference>
<feature type="binding site" evidence="9">
    <location>
        <position position="79"/>
    </location>
    <ligand>
        <name>ATP</name>
        <dbReference type="ChEBI" id="CHEBI:30616"/>
    </ligand>
</feature>
<dbReference type="PANTHER" id="PTHR42848:SF1">
    <property type="entry name" value="HOLLIDAY JUNCTION BRANCH MIGRATION COMPLEX SUBUNIT RUVB"/>
    <property type="match status" value="1"/>
</dbReference>
<accession>A0A379DV75</accession>
<feature type="binding site" evidence="9">
    <location>
        <begin position="140"/>
        <end position="142"/>
    </location>
    <ligand>
        <name>ATP</name>
        <dbReference type="ChEBI" id="CHEBI:30616"/>
    </ligand>
</feature>
<dbReference type="GO" id="GO:0005737">
    <property type="term" value="C:cytoplasm"/>
    <property type="evidence" value="ECO:0007669"/>
    <property type="project" value="UniProtKB-SubCell"/>
</dbReference>
<comment type="subcellular location">
    <subcellularLocation>
        <location evidence="9">Cytoplasm</location>
    </subcellularLocation>
</comment>
<feature type="binding site" evidence="9">
    <location>
        <position position="183"/>
    </location>
    <ligand>
        <name>ATP</name>
        <dbReference type="ChEBI" id="CHEBI:30616"/>
    </ligand>
</feature>
<dbReference type="HAMAP" id="MF_00016">
    <property type="entry name" value="DNA_HJ_migration_RuvB"/>
    <property type="match status" value="1"/>
</dbReference>
<feature type="binding site" evidence="9">
    <location>
        <position position="32"/>
    </location>
    <ligand>
        <name>ATP</name>
        <dbReference type="ChEBI" id="CHEBI:30616"/>
    </ligand>
</feature>
<feature type="binding site" evidence="9">
    <location>
        <position position="74"/>
    </location>
    <ligand>
        <name>ATP</name>
        <dbReference type="ChEBI" id="CHEBI:30616"/>
    </ligand>
</feature>
<organism evidence="11 12">
    <name type="scientific">Prevotella disiens</name>
    <dbReference type="NCBI Taxonomy" id="28130"/>
    <lineage>
        <taxon>Bacteria</taxon>
        <taxon>Pseudomonadati</taxon>
        <taxon>Bacteroidota</taxon>
        <taxon>Bacteroidia</taxon>
        <taxon>Bacteroidales</taxon>
        <taxon>Prevotellaceae</taxon>
        <taxon>Prevotella</taxon>
    </lineage>
</organism>
<dbReference type="NCBIfam" id="TIGR00635">
    <property type="entry name" value="ruvB"/>
    <property type="match status" value="1"/>
</dbReference>
<dbReference type="SMART" id="SM00382">
    <property type="entry name" value="AAA"/>
    <property type="match status" value="1"/>
</dbReference>
<dbReference type="EC" id="3.6.4.-" evidence="9"/>
<evidence type="ECO:0000259" key="10">
    <source>
        <dbReference type="SMART" id="SM00382"/>
    </source>
</evidence>
<name>A0A379DV75_9BACT</name>
<feature type="binding site" evidence="9">
    <location>
        <position position="193"/>
    </location>
    <ligand>
        <name>ATP</name>
        <dbReference type="ChEBI" id="CHEBI:30616"/>
    </ligand>
</feature>
<comment type="catalytic activity">
    <reaction evidence="9">
        <text>ATP + H2O = ADP + phosphate + H(+)</text>
        <dbReference type="Rhea" id="RHEA:13065"/>
        <dbReference type="ChEBI" id="CHEBI:15377"/>
        <dbReference type="ChEBI" id="CHEBI:15378"/>
        <dbReference type="ChEBI" id="CHEBI:30616"/>
        <dbReference type="ChEBI" id="CHEBI:43474"/>
        <dbReference type="ChEBI" id="CHEBI:456216"/>
    </reaction>
</comment>
<keyword evidence="6 9" id="KW-0238">DNA-binding</keyword>
<feature type="binding site" evidence="9">
    <location>
        <position position="322"/>
    </location>
    <ligand>
        <name>DNA</name>
        <dbReference type="ChEBI" id="CHEBI:16991"/>
    </ligand>
</feature>
<dbReference type="Gene3D" id="3.40.50.300">
    <property type="entry name" value="P-loop containing nucleotide triphosphate hydrolases"/>
    <property type="match status" value="1"/>
</dbReference>
<gene>
    <name evidence="9 11" type="primary">ruvB</name>
    <name evidence="11" type="ORF">NCTC11157_00076</name>
</gene>
<dbReference type="GO" id="GO:0006310">
    <property type="term" value="P:DNA recombination"/>
    <property type="evidence" value="ECO:0007669"/>
    <property type="project" value="UniProtKB-UniRule"/>
</dbReference>
<comment type="domain">
    <text evidence="9">Has 3 domains, the large (RuvB-L) and small ATPase (RuvB-S) domains and the C-terminal head (RuvB-H) domain. The head domain binds DNA, while the ATPase domains jointly bind ATP, ADP or are empty depending on the state of the subunit in the translocation cycle. During a single DNA translocation step the structure of each domain remains the same, but their relative positions change.</text>
</comment>
<dbReference type="Gene3D" id="1.10.8.60">
    <property type="match status" value="1"/>
</dbReference>
<dbReference type="InterPro" id="IPR041445">
    <property type="entry name" value="AAA_lid_4"/>
</dbReference>
<keyword evidence="8 9" id="KW-0234">DNA repair</keyword>
<dbReference type="InterPro" id="IPR036388">
    <property type="entry name" value="WH-like_DNA-bd_sf"/>
</dbReference>
<feature type="binding site" evidence="9">
    <location>
        <position position="78"/>
    </location>
    <ligand>
        <name>ATP</name>
        <dbReference type="ChEBI" id="CHEBI:30616"/>
    </ligand>
</feature>
<evidence type="ECO:0000256" key="7">
    <source>
        <dbReference type="ARBA" id="ARBA00023172"/>
    </source>
</evidence>
<evidence type="ECO:0000256" key="6">
    <source>
        <dbReference type="ARBA" id="ARBA00023125"/>
    </source>
</evidence>
<keyword evidence="4 9" id="KW-0378">Hydrolase</keyword>
<feature type="binding site" evidence="9">
    <location>
        <position position="327"/>
    </location>
    <ligand>
        <name>DNA</name>
        <dbReference type="ChEBI" id="CHEBI:16991"/>
    </ligand>
</feature>
<dbReference type="EMBL" id="UGTL01000001">
    <property type="protein sequence ID" value="SUB84373.1"/>
    <property type="molecule type" value="Genomic_DNA"/>
</dbReference>
<evidence type="ECO:0000256" key="9">
    <source>
        <dbReference type="HAMAP-Rule" id="MF_00016"/>
    </source>
</evidence>
<dbReference type="GO" id="GO:0048476">
    <property type="term" value="C:Holliday junction resolvase complex"/>
    <property type="evidence" value="ECO:0007669"/>
    <property type="project" value="UniProtKB-UniRule"/>
</dbReference>
<keyword evidence="5 9" id="KW-0067">ATP-binding</keyword>